<sequence length="389" mass="42589">MIAVEQWTGKEALLLRSVMRVSVREFADNLGISPRTVSHWQKNKSSVCRPQMAQILDTALSQCSPEEQEAFRIRLSALRGVSAPAAASGVARPAPCVVVSHKFLPVYLGEQSAPLYGAGEQRPTGPGGLQQTVLPVRHCSAQSAAAHIYACGVAVVHIEEHQRVESLTALAQWRYRTYLREPAWAGERLTSLLDQHTAGEGPVEPSPVPQYVLSVYELRDNSWSGASLGTALQLLTTPSVLVNRQDPAHVVPLGPGVEEDKFSSGWEQPEVVTFGGGVSRGLASWSGVAYHPQADERALTMSQIVDLELDVQALWALSSHVLHMIEDGQDPVMPPDYGWRFLRSAYFRLTTARPTETAQHRVMREAILATSELPDRLRAAQDALRDSNP</sequence>
<keyword evidence="2" id="KW-1185">Reference proteome</keyword>
<gene>
    <name evidence="1" type="ORF">ACFPFX_04650</name>
</gene>
<dbReference type="CDD" id="cd00093">
    <property type="entry name" value="HTH_XRE"/>
    <property type="match status" value="1"/>
</dbReference>
<dbReference type="InterPro" id="IPR001387">
    <property type="entry name" value="Cro/C1-type_HTH"/>
</dbReference>
<evidence type="ECO:0000313" key="1">
    <source>
        <dbReference type="EMBL" id="MFC4955584.1"/>
    </source>
</evidence>
<accession>A0ABV9UH94</accession>
<evidence type="ECO:0000313" key="2">
    <source>
        <dbReference type="Proteomes" id="UP001595834"/>
    </source>
</evidence>
<reference evidence="2" key="1">
    <citation type="journal article" date="2019" name="Int. J. Syst. Evol. Microbiol.">
        <title>The Global Catalogue of Microorganisms (GCM) 10K type strain sequencing project: providing services to taxonomists for standard genome sequencing and annotation.</title>
        <authorList>
            <consortium name="The Broad Institute Genomics Platform"/>
            <consortium name="The Broad Institute Genome Sequencing Center for Infectious Disease"/>
            <person name="Wu L."/>
            <person name="Ma J."/>
        </authorList>
    </citation>
    <scope>NUCLEOTIDE SEQUENCE [LARGE SCALE GENOMIC DNA]</scope>
    <source>
        <strain evidence="2">CCM 7224</strain>
    </source>
</reference>
<dbReference type="Proteomes" id="UP001595834">
    <property type="component" value="Unassembled WGS sequence"/>
</dbReference>
<comment type="caution">
    <text evidence="1">The sequence shown here is derived from an EMBL/GenBank/DDBJ whole genome shotgun (WGS) entry which is preliminary data.</text>
</comment>
<dbReference type="EMBL" id="JBHSIZ010000005">
    <property type="protein sequence ID" value="MFC4955584.1"/>
    <property type="molecule type" value="Genomic_DNA"/>
</dbReference>
<name>A0ABV9UH94_9ACTN</name>
<dbReference type="RefSeq" id="WP_344370409.1">
    <property type="nucleotide sequence ID" value="NZ_BAAASQ010000001.1"/>
</dbReference>
<protein>
    <submittedName>
        <fullName evidence="1">Helix-turn-helix domain-containing protein</fullName>
    </submittedName>
</protein>
<organism evidence="1 2">
    <name type="scientific">Streptomyces mauvecolor</name>
    <dbReference type="NCBI Taxonomy" id="58345"/>
    <lineage>
        <taxon>Bacteria</taxon>
        <taxon>Bacillati</taxon>
        <taxon>Actinomycetota</taxon>
        <taxon>Actinomycetes</taxon>
        <taxon>Kitasatosporales</taxon>
        <taxon>Streptomycetaceae</taxon>
        <taxon>Streptomyces</taxon>
    </lineage>
</organism>
<proteinExistence type="predicted"/>